<dbReference type="EMBL" id="BJWI01000072">
    <property type="protein sequence ID" value="GEM02873.1"/>
    <property type="molecule type" value="Genomic_DNA"/>
</dbReference>
<evidence type="ECO:0000313" key="8">
    <source>
        <dbReference type="Proteomes" id="UP000321547"/>
    </source>
</evidence>
<dbReference type="Gene3D" id="3.40.630.30">
    <property type="match status" value="1"/>
</dbReference>
<evidence type="ECO:0000313" key="6">
    <source>
        <dbReference type="EMBL" id="SFP77885.1"/>
    </source>
</evidence>
<gene>
    <name evidence="5" type="primary">rimI</name>
    <name evidence="5" type="ORF">HHA03_24050</name>
    <name evidence="6" type="ORF">SAMN05421839_1624</name>
</gene>
<sequence>MTVNMRLMREEDLDAVAEIEKLSFPTPWSRDIYKEELTENKFAHYYVIENNQGVVGFIGAWIIFDEIQVTNFAVLPSERTRGYGHMLFQYLINKALLKGGRLMSLEVRESNVAAQKLYQSFGLKKAGIRKRYYTDNNEDAIVMWVEL</sequence>
<keyword evidence="3" id="KW-0963">Cytoplasm</keyword>
<dbReference type="EMBL" id="FOXC01000062">
    <property type="protein sequence ID" value="SFP77885.1"/>
    <property type="molecule type" value="Genomic_DNA"/>
</dbReference>
<dbReference type="SUPFAM" id="SSF55729">
    <property type="entry name" value="Acyl-CoA N-acyltransferases (Nat)"/>
    <property type="match status" value="1"/>
</dbReference>
<evidence type="ECO:0000313" key="7">
    <source>
        <dbReference type="Proteomes" id="UP000242243"/>
    </source>
</evidence>
<dbReference type="CDD" id="cd04301">
    <property type="entry name" value="NAT_SF"/>
    <property type="match status" value="1"/>
</dbReference>
<evidence type="ECO:0000259" key="4">
    <source>
        <dbReference type="PROSITE" id="PS51186"/>
    </source>
</evidence>
<name>A0A1I5T4F4_9BACI</name>
<evidence type="ECO:0000256" key="2">
    <source>
        <dbReference type="ARBA" id="ARBA00023315"/>
    </source>
</evidence>
<dbReference type="Proteomes" id="UP000321547">
    <property type="component" value="Unassembled WGS sequence"/>
</dbReference>
<dbReference type="InterPro" id="IPR016181">
    <property type="entry name" value="Acyl_CoA_acyltransferase"/>
</dbReference>
<proteinExistence type="inferred from homology"/>
<feature type="domain" description="N-acetyltransferase" evidence="4">
    <location>
        <begin position="3"/>
        <end position="147"/>
    </location>
</feature>
<evidence type="ECO:0000313" key="5">
    <source>
        <dbReference type="EMBL" id="GEM02873.1"/>
    </source>
</evidence>
<dbReference type="PANTHER" id="PTHR42919:SF8">
    <property type="entry name" value="N-ALPHA-ACETYLTRANSFERASE 50"/>
    <property type="match status" value="1"/>
</dbReference>
<comment type="similarity">
    <text evidence="3">Belongs to the acetyltransferase family. RimI subfamily.</text>
</comment>
<dbReference type="NCBIfam" id="TIGR01575">
    <property type="entry name" value="rimI"/>
    <property type="match status" value="1"/>
</dbReference>
<keyword evidence="1 6" id="KW-0808">Transferase</keyword>
<dbReference type="EC" id="2.3.1.266" evidence="3"/>
<dbReference type="RefSeq" id="WP_234987503.1">
    <property type="nucleotide sequence ID" value="NZ_BJWI01000072.1"/>
</dbReference>
<evidence type="ECO:0000256" key="3">
    <source>
        <dbReference type="RuleBase" id="RU363094"/>
    </source>
</evidence>
<keyword evidence="8" id="KW-1185">Reference proteome</keyword>
<reference evidence="6 7" key="1">
    <citation type="submission" date="2016-10" db="EMBL/GenBank/DDBJ databases">
        <authorList>
            <person name="de Groot N.N."/>
        </authorList>
    </citation>
    <scope>NUCLEOTIDE SEQUENCE [LARGE SCALE GENOMIC DNA]</scope>
    <source>
        <strain evidence="6 7">DSM 17073</strain>
    </source>
</reference>
<dbReference type="GO" id="GO:0005737">
    <property type="term" value="C:cytoplasm"/>
    <property type="evidence" value="ECO:0007669"/>
    <property type="project" value="UniProtKB-SubCell"/>
</dbReference>
<comment type="subcellular location">
    <subcellularLocation>
        <location evidence="3">Cytoplasm</location>
    </subcellularLocation>
</comment>
<comment type="catalytic activity">
    <reaction evidence="3">
        <text>N-terminal L-alanyl-[ribosomal protein bS18] + acetyl-CoA = N-terminal N(alpha)-acetyl-L-alanyl-[ribosomal protein bS18] + CoA + H(+)</text>
        <dbReference type="Rhea" id="RHEA:43756"/>
        <dbReference type="Rhea" id="RHEA-COMP:10676"/>
        <dbReference type="Rhea" id="RHEA-COMP:10677"/>
        <dbReference type="ChEBI" id="CHEBI:15378"/>
        <dbReference type="ChEBI" id="CHEBI:57287"/>
        <dbReference type="ChEBI" id="CHEBI:57288"/>
        <dbReference type="ChEBI" id="CHEBI:64718"/>
        <dbReference type="ChEBI" id="CHEBI:83683"/>
        <dbReference type="EC" id="2.3.1.266"/>
    </reaction>
</comment>
<keyword evidence="2" id="KW-0012">Acyltransferase</keyword>
<dbReference type="Proteomes" id="UP000242243">
    <property type="component" value="Unassembled WGS sequence"/>
</dbReference>
<dbReference type="Pfam" id="PF00583">
    <property type="entry name" value="Acetyltransf_1"/>
    <property type="match status" value="1"/>
</dbReference>
<dbReference type="InterPro" id="IPR000182">
    <property type="entry name" value="GNAT_dom"/>
</dbReference>
<reference evidence="5 8" key="2">
    <citation type="submission" date="2019-07" db="EMBL/GenBank/DDBJ databases">
        <title>Whole genome shotgun sequence of Halolactibacillus halophilus NBRC 100868.</title>
        <authorList>
            <person name="Hosoyama A."/>
            <person name="Uohara A."/>
            <person name="Ohji S."/>
            <person name="Ichikawa N."/>
        </authorList>
    </citation>
    <scope>NUCLEOTIDE SEQUENCE [LARGE SCALE GENOMIC DNA]</scope>
    <source>
        <strain evidence="5 8">NBRC 100868</strain>
    </source>
</reference>
<dbReference type="PROSITE" id="PS51186">
    <property type="entry name" value="GNAT"/>
    <property type="match status" value="1"/>
</dbReference>
<accession>A0A1I5T4F4</accession>
<comment type="function">
    <text evidence="3">Acetylates the N-terminal alanine of ribosomal protein bS18.</text>
</comment>
<dbReference type="GO" id="GO:0008999">
    <property type="term" value="F:protein-N-terminal-alanine acetyltransferase activity"/>
    <property type="evidence" value="ECO:0007669"/>
    <property type="project" value="UniProtKB-EC"/>
</dbReference>
<dbReference type="PANTHER" id="PTHR42919">
    <property type="entry name" value="N-ALPHA-ACETYLTRANSFERASE"/>
    <property type="match status" value="1"/>
</dbReference>
<organism evidence="6 7">
    <name type="scientific">Halolactibacillus halophilus</name>
    <dbReference type="NCBI Taxonomy" id="306540"/>
    <lineage>
        <taxon>Bacteria</taxon>
        <taxon>Bacillati</taxon>
        <taxon>Bacillota</taxon>
        <taxon>Bacilli</taxon>
        <taxon>Bacillales</taxon>
        <taxon>Bacillaceae</taxon>
        <taxon>Halolactibacillus</taxon>
    </lineage>
</organism>
<dbReference type="InterPro" id="IPR006464">
    <property type="entry name" value="AcTrfase_RimI/Ard1"/>
</dbReference>
<dbReference type="InterPro" id="IPR051556">
    <property type="entry name" value="N-term/lysine_N-AcTrnsfr"/>
</dbReference>
<dbReference type="AlphaFoldDB" id="A0A1I5T4F4"/>
<protein>
    <recommendedName>
        <fullName evidence="3">[Ribosomal protein bS18]-alanine N-acetyltransferase</fullName>
        <ecNumber evidence="3">2.3.1.266</ecNumber>
    </recommendedName>
</protein>
<dbReference type="STRING" id="306540.SAMN05421839_1624"/>
<evidence type="ECO:0000256" key="1">
    <source>
        <dbReference type="ARBA" id="ARBA00022679"/>
    </source>
</evidence>